<feature type="region of interest" description="Disordered" evidence="1">
    <location>
        <begin position="106"/>
        <end position="137"/>
    </location>
</feature>
<protein>
    <submittedName>
        <fullName evidence="3">LLM class flavin-dependent oxidoreductase</fullName>
    </submittedName>
</protein>
<sequence>MSRVPLGILDLVPVSSGSTVPEALRNSIDLARRAEEFGYARYWFAEHHLNPGVAGSSPAVVLALTAAATSKIRIGAGAVQLGHRTPLSVVEEFGLIDALHPGRLDLGLGRSGGRPPTPSTPSSPSTEDVRGHAPNGLRIPPKFSPAHLLDAPLFQLRQQLLQQPGAKTPDYAAQIDDILSLLAGTYRNAEGVEAHVVPGERADVQVWILGSSGGESANVAGANGLRFGGNYHVAPSGVLEAVQAYRAAFKPSAELARPYLSVSADVVVAEDEATARELATGYPLWVRSIRSAEGAIPFPSPEEARRHQWTQDDRRLVADRVETQFAGSARQVADRLEQLQEATGADELLVTTITHDHRDRVRSYELLAEEWATR</sequence>
<evidence type="ECO:0000313" key="4">
    <source>
        <dbReference type="Proteomes" id="UP001163203"/>
    </source>
</evidence>
<keyword evidence="4" id="KW-1185">Reference proteome</keyword>
<feature type="domain" description="Luciferase-like" evidence="2">
    <location>
        <begin position="6"/>
        <end position="114"/>
    </location>
</feature>
<dbReference type="PANTHER" id="PTHR30137:SF6">
    <property type="entry name" value="LUCIFERASE-LIKE MONOOXYGENASE"/>
    <property type="match status" value="1"/>
</dbReference>
<gene>
    <name evidence="3" type="ORF">ORV05_14255</name>
</gene>
<organism evidence="3 4">
    <name type="scientific">Amycolatopsis cynarae</name>
    <dbReference type="NCBI Taxonomy" id="2995223"/>
    <lineage>
        <taxon>Bacteria</taxon>
        <taxon>Bacillati</taxon>
        <taxon>Actinomycetota</taxon>
        <taxon>Actinomycetes</taxon>
        <taxon>Pseudonocardiales</taxon>
        <taxon>Pseudonocardiaceae</taxon>
        <taxon>Amycolatopsis</taxon>
    </lineage>
</organism>
<evidence type="ECO:0000259" key="2">
    <source>
        <dbReference type="Pfam" id="PF00296"/>
    </source>
</evidence>
<dbReference type="SUPFAM" id="SSF51679">
    <property type="entry name" value="Bacterial luciferase-like"/>
    <property type="match status" value="1"/>
</dbReference>
<dbReference type="EMBL" id="CP113836">
    <property type="protein sequence ID" value="WAL68874.1"/>
    <property type="molecule type" value="Genomic_DNA"/>
</dbReference>
<proteinExistence type="predicted"/>
<evidence type="ECO:0000256" key="1">
    <source>
        <dbReference type="SAM" id="MobiDB-lite"/>
    </source>
</evidence>
<dbReference type="Pfam" id="PF00296">
    <property type="entry name" value="Bac_luciferase"/>
    <property type="match status" value="2"/>
</dbReference>
<dbReference type="InterPro" id="IPR011251">
    <property type="entry name" value="Luciferase-like_dom"/>
</dbReference>
<dbReference type="Gene3D" id="3.20.20.30">
    <property type="entry name" value="Luciferase-like domain"/>
    <property type="match status" value="1"/>
</dbReference>
<evidence type="ECO:0000313" key="3">
    <source>
        <dbReference type="EMBL" id="WAL68874.1"/>
    </source>
</evidence>
<dbReference type="Proteomes" id="UP001163203">
    <property type="component" value="Chromosome"/>
</dbReference>
<reference evidence="3" key="1">
    <citation type="submission" date="2022-11" db="EMBL/GenBank/DDBJ databases">
        <authorList>
            <person name="Mo P."/>
        </authorList>
    </citation>
    <scope>NUCLEOTIDE SEQUENCE</scope>
    <source>
        <strain evidence="3">HUAS 11-8</strain>
    </source>
</reference>
<dbReference type="CDD" id="cd00347">
    <property type="entry name" value="Flavin_utilizing_monoxygenases"/>
    <property type="match status" value="1"/>
</dbReference>
<dbReference type="PANTHER" id="PTHR30137">
    <property type="entry name" value="LUCIFERASE-LIKE MONOOXYGENASE"/>
    <property type="match status" value="1"/>
</dbReference>
<name>A0ABY7BBT0_9PSEU</name>
<dbReference type="RefSeq" id="WP_268758966.1">
    <property type="nucleotide sequence ID" value="NZ_CP113836.1"/>
</dbReference>
<dbReference type="InterPro" id="IPR050766">
    <property type="entry name" value="Bact_Lucif_Oxidored"/>
</dbReference>
<dbReference type="InterPro" id="IPR036661">
    <property type="entry name" value="Luciferase-like_sf"/>
</dbReference>
<accession>A0ABY7BBT0</accession>
<feature type="domain" description="Luciferase-like" evidence="2">
    <location>
        <begin position="182"/>
        <end position="343"/>
    </location>
</feature>